<comment type="caution">
    <text evidence="2">The sequence shown here is derived from an EMBL/GenBank/DDBJ whole genome shotgun (WGS) entry which is preliminary data.</text>
</comment>
<feature type="transmembrane region" description="Helical" evidence="1">
    <location>
        <begin position="163"/>
        <end position="184"/>
    </location>
</feature>
<dbReference type="PANTHER" id="PTHR48090">
    <property type="entry name" value="UNDECAPRENYL-PHOSPHATE 4-DEOXY-4-FORMAMIDO-L-ARABINOSE TRANSFERASE-RELATED"/>
    <property type="match status" value="1"/>
</dbReference>
<dbReference type="InterPro" id="IPR050256">
    <property type="entry name" value="Glycosyltransferase_2"/>
</dbReference>
<feature type="non-terminal residue" evidence="2">
    <location>
        <position position="1"/>
    </location>
</feature>
<dbReference type="GO" id="GO:0016740">
    <property type="term" value="F:transferase activity"/>
    <property type="evidence" value="ECO:0007669"/>
    <property type="project" value="UniProtKB-KW"/>
</dbReference>
<keyword evidence="1" id="KW-0812">Transmembrane</keyword>
<keyword evidence="1" id="KW-1133">Transmembrane helix</keyword>
<name>A0A0P9DM08_9CHLR</name>
<dbReference type="AlphaFoldDB" id="A0A0P9DM08"/>
<dbReference type="InterPro" id="IPR029044">
    <property type="entry name" value="Nucleotide-diphossugar_trans"/>
</dbReference>
<dbReference type="PANTHER" id="PTHR48090:SF7">
    <property type="entry name" value="RFBJ PROTEIN"/>
    <property type="match status" value="1"/>
</dbReference>
<organism evidence="2 3">
    <name type="scientific">Kouleothrix aurantiaca</name>
    <dbReference type="NCBI Taxonomy" id="186479"/>
    <lineage>
        <taxon>Bacteria</taxon>
        <taxon>Bacillati</taxon>
        <taxon>Chloroflexota</taxon>
        <taxon>Chloroflexia</taxon>
        <taxon>Chloroflexales</taxon>
        <taxon>Roseiflexineae</taxon>
        <taxon>Roseiflexaceae</taxon>
        <taxon>Kouleothrix</taxon>
    </lineage>
</organism>
<evidence type="ECO:0000256" key="1">
    <source>
        <dbReference type="SAM" id="Phobius"/>
    </source>
</evidence>
<keyword evidence="3" id="KW-1185">Reference proteome</keyword>
<protein>
    <submittedName>
        <fullName evidence="2">Glycosyl transferase</fullName>
    </submittedName>
</protein>
<keyword evidence="1" id="KW-0472">Membrane</keyword>
<reference evidence="2 3" key="1">
    <citation type="submission" date="2015-09" db="EMBL/GenBank/DDBJ databases">
        <title>Draft genome sequence of Kouleothrix aurantiaca JCM 19913.</title>
        <authorList>
            <person name="Hemp J."/>
        </authorList>
    </citation>
    <scope>NUCLEOTIDE SEQUENCE [LARGE SCALE GENOMIC DNA]</scope>
    <source>
        <strain evidence="2 3">COM-B</strain>
    </source>
</reference>
<gene>
    <name evidence="2" type="ORF">SE17_23360</name>
</gene>
<proteinExistence type="predicted"/>
<feature type="transmembrane region" description="Helical" evidence="1">
    <location>
        <begin position="131"/>
        <end position="151"/>
    </location>
</feature>
<dbReference type="Gene3D" id="3.90.550.10">
    <property type="entry name" value="Spore Coat Polysaccharide Biosynthesis Protein SpsA, Chain A"/>
    <property type="match status" value="1"/>
</dbReference>
<evidence type="ECO:0000313" key="2">
    <source>
        <dbReference type="EMBL" id="KPV51065.1"/>
    </source>
</evidence>
<evidence type="ECO:0000313" key="3">
    <source>
        <dbReference type="Proteomes" id="UP000050509"/>
    </source>
</evidence>
<keyword evidence="2" id="KW-0808">Transferase</keyword>
<dbReference type="Proteomes" id="UP000050509">
    <property type="component" value="Unassembled WGS sequence"/>
</dbReference>
<accession>A0A0P9DM08</accession>
<dbReference type="EMBL" id="LJCR01001089">
    <property type="protein sequence ID" value="KPV51065.1"/>
    <property type="molecule type" value="Genomic_DNA"/>
</dbReference>
<sequence>RLLQHIGPYDMVVGERNRGGQQNTLRWLGNTALNRFGTYLVGLEMRDLTSGFRAFRRPVMMEFLHLLPNRFSWSTTSAMAFAKAGYHIRFEPIEMRKRQAGHSTQKLMRNGVRFGLIILRIVTLFNPLRVFFPIFLALEFLALAAYFWSIANGDRWLHIPQSTGIFFLGGIIIFLFGLIAEQIASLRFKGPE</sequence>
<dbReference type="SUPFAM" id="SSF53448">
    <property type="entry name" value="Nucleotide-diphospho-sugar transferases"/>
    <property type="match status" value="1"/>
</dbReference>